<dbReference type="EMBL" id="CAFBNE010000042">
    <property type="protein sequence ID" value="CAB4950035.1"/>
    <property type="molecule type" value="Genomic_DNA"/>
</dbReference>
<reference evidence="2" key="1">
    <citation type="submission" date="2020-05" db="EMBL/GenBank/DDBJ databases">
        <authorList>
            <person name="Chiriac C."/>
            <person name="Salcher M."/>
            <person name="Ghai R."/>
            <person name="Kavagutti S V."/>
        </authorList>
    </citation>
    <scope>NUCLEOTIDE SEQUENCE</scope>
</reference>
<gene>
    <name evidence="2" type="ORF">UFOPK3772_01478</name>
</gene>
<dbReference type="PANTHER" id="PTHR43861">
    <property type="entry name" value="TRANS-ACONITATE 2-METHYLTRANSFERASE-RELATED"/>
    <property type="match status" value="1"/>
</dbReference>
<dbReference type="SUPFAM" id="SSF53335">
    <property type="entry name" value="S-adenosyl-L-methionine-dependent methyltransferases"/>
    <property type="match status" value="1"/>
</dbReference>
<organism evidence="2">
    <name type="scientific">freshwater metagenome</name>
    <dbReference type="NCBI Taxonomy" id="449393"/>
    <lineage>
        <taxon>unclassified sequences</taxon>
        <taxon>metagenomes</taxon>
        <taxon>ecological metagenomes</taxon>
    </lineage>
</organism>
<protein>
    <submittedName>
        <fullName evidence="2">Unannotated protein</fullName>
    </submittedName>
</protein>
<evidence type="ECO:0000313" key="2">
    <source>
        <dbReference type="EMBL" id="CAB4950035.1"/>
    </source>
</evidence>
<sequence>MITSHERHEYDTLPDPGIGYPANHFAFQHILNVLAEEGANSVLEVGIGSGNAIPLLAGAGLDVAGLEIDDDMVKASRERMSDLGLDPEAVVWGDVSDAASYVTLRPRAPFDALIALGVLPHVHQERASLRNMRALVRPGGVVFVECRNSLFSLVTFNRFTYEFLMDEVFADTAGSVREGLDAFLRERLAHDMPPAGEGHRPRFHNPLSVAPLFADAGFVDIAIHPFHYHPAPPSLEKQDPDAFRQGSLAMENEPSDWRGLLLCSAFLVQARRPHQFNDL</sequence>
<feature type="domain" description="Methyltransferase type 12" evidence="1">
    <location>
        <begin position="43"/>
        <end position="142"/>
    </location>
</feature>
<evidence type="ECO:0000259" key="1">
    <source>
        <dbReference type="Pfam" id="PF08242"/>
    </source>
</evidence>
<accession>A0A6J7K3A8</accession>
<dbReference type="Gene3D" id="3.40.50.150">
    <property type="entry name" value="Vaccinia Virus protein VP39"/>
    <property type="match status" value="1"/>
</dbReference>
<name>A0A6J7K3A8_9ZZZZ</name>
<dbReference type="Pfam" id="PF08242">
    <property type="entry name" value="Methyltransf_12"/>
    <property type="match status" value="1"/>
</dbReference>
<dbReference type="CDD" id="cd02440">
    <property type="entry name" value="AdoMet_MTases"/>
    <property type="match status" value="1"/>
</dbReference>
<dbReference type="InterPro" id="IPR029063">
    <property type="entry name" value="SAM-dependent_MTases_sf"/>
</dbReference>
<proteinExistence type="predicted"/>
<dbReference type="AlphaFoldDB" id="A0A6J7K3A8"/>
<dbReference type="InterPro" id="IPR013217">
    <property type="entry name" value="Methyltransf_12"/>
</dbReference>